<evidence type="ECO:0000313" key="2">
    <source>
        <dbReference type="EMBL" id="CDM94361.1"/>
    </source>
</evidence>
<evidence type="ECO:0000313" key="1">
    <source>
        <dbReference type="EMBL" id="CDM94357.1"/>
    </source>
</evidence>
<evidence type="ECO:0000313" key="3">
    <source>
        <dbReference type="Proteomes" id="UP000032946"/>
    </source>
</evidence>
<proteinExistence type="predicted"/>
<organism evidence="1 3">
    <name type="scientific">Limnospira indica PCC 8005</name>
    <dbReference type="NCBI Taxonomy" id="376219"/>
    <lineage>
        <taxon>Bacteria</taxon>
        <taxon>Bacillati</taxon>
        <taxon>Cyanobacteriota</taxon>
        <taxon>Cyanophyceae</taxon>
        <taxon>Oscillatoriophycideae</taxon>
        <taxon>Oscillatoriales</taxon>
        <taxon>Sirenicapillariaceae</taxon>
        <taxon>Limnospira</taxon>
    </lineage>
</organism>
<dbReference type="AlphaFoldDB" id="A0A9P1KFD0"/>
<reference evidence="1 3" key="1">
    <citation type="submission" date="2014-02" db="EMBL/GenBank/DDBJ databases">
        <authorList>
            <person name="Genoscope - CEA"/>
        </authorList>
    </citation>
    <scope>NUCLEOTIDE SEQUENCE [LARGE SCALE GENOMIC DNA]</scope>
    <source>
        <strain evidence="1 3">PCC 8005</strain>
    </source>
</reference>
<sequence>MPLVKVSLKASNILFKEDYCHVQIAFLKPRYTGYVLHVHP</sequence>
<keyword evidence="3" id="KW-1185">Reference proteome</keyword>
<dbReference type="EMBL" id="FO818640">
    <property type="protein sequence ID" value="CDM94361.1"/>
    <property type="molecule type" value="Genomic_DNA"/>
</dbReference>
<dbReference type="Proteomes" id="UP000032946">
    <property type="component" value="Chromosome"/>
</dbReference>
<protein>
    <submittedName>
        <fullName evidence="1">Uncharacterized protein</fullName>
    </submittedName>
</protein>
<name>A0A9P1KFD0_9CYAN</name>
<gene>
    <name evidence="1" type="ORF">ARTHRO_12031</name>
    <name evidence="2" type="ORF">ARTHRO_12035</name>
</gene>
<dbReference type="EMBL" id="FO818640">
    <property type="protein sequence ID" value="CDM94357.1"/>
    <property type="molecule type" value="Genomic_DNA"/>
</dbReference>
<accession>A0A9P1KFD0</accession>